<organism evidence="1 2">
    <name type="scientific">Thalassobaculum litoreum DSM 18839</name>
    <dbReference type="NCBI Taxonomy" id="1123362"/>
    <lineage>
        <taxon>Bacteria</taxon>
        <taxon>Pseudomonadati</taxon>
        <taxon>Pseudomonadota</taxon>
        <taxon>Alphaproteobacteria</taxon>
        <taxon>Rhodospirillales</taxon>
        <taxon>Thalassobaculaceae</taxon>
        <taxon>Thalassobaculum</taxon>
    </lineage>
</organism>
<dbReference type="AlphaFoldDB" id="A0A8G2EXD8"/>
<dbReference type="RefSeq" id="WP_093147871.1">
    <property type="nucleotide sequence ID" value="NZ_FNBW01000001.1"/>
</dbReference>
<reference evidence="1 2" key="1">
    <citation type="submission" date="2016-10" db="EMBL/GenBank/DDBJ databases">
        <authorList>
            <person name="Varghese N."/>
            <person name="Submissions S."/>
        </authorList>
    </citation>
    <scope>NUCLEOTIDE SEQUENCE [LARGE SCALE GENOMIC DNA]</scope>
    <source>
        <strain evidence="1 2">DSM 18839</strain>
    </source>
</reference>
<proteinExistence type="predicted"/>
<name>A0A8G2EXD8_9PROT</name>
<accession>A0A8G2EXD8</accession>
<sequence length="221" mass="23497">MSVLNIAFLQDAVWFGTDTIVYNALGSPVSLCERKAEVAPSGRFISSTRGLVATGDRFDALASEAETVDQAEALANDFIRELSDDDCDGGGFEVTVAGWSDSAGDLVVKQAKRRGDVTWEPRSFVRGVYLAPGCGNLAIPRQVAEAQFVAMAMAQGRIRDRFDATMCVGGVLHLSVATKTGCSQRIAAVFDGYDRDVAALGFDPNAEDVAAFRMAQSEVAA</sequence>
<evidence type="ECO:0000313" key="2">
    <source>
        <dbReference type="Proteomes" id="UP000198615"/>
    </source>
</evidence>
<evidence type="ECO:0000313" key="1">
    <source>
        <dbReference type="EMBL" id="SDF15695.1"/>
    </source>
</evidence>
<comment type="caution">
    <text evidence="1">The sequence shown here is derived from an EMBL/GenBank/DDBJ whole genome shotgun (WGS) entry which is preliminary data.</text>
</comment>
<dbReference type="Proteomes" id="UP000198615">
    <property type="component" value="Unassembled WGS sequence"/>
</dbReference>
<gene>
    <name evidence="1" type="ORF">SAMN05660686_00497</name>
</gene>
<protein>
    <submittedName>
        <fullName evidence="1">Uncharacterized protein</fullName>
    </submittedName>
</protein>
<keyword evidence="2" id="KW-1185">Reference proteome</keyword>
<dbReference type="EMBL" id="FNBW01000001">
    <property type="protein sequence ID" value="SDF15695.1"/>
    <property type="molecule type" value="Genomic_DNA"/>
</dbReference>